<dbReference type="RefSeq" id="WP_212214643.1">
    <property type="nucleotide sequence ID" value="NZ_JAGUCO010000003.1"/>
</dbReference>
<evidence type="ECO:0000256" key="1">
    <source>
        <dbReference type="SAM" id="MobiDB-lite"/>
    </source>
</evidence>
<feature type="compositionally biased region" description="Polar residues" evidence="1">
    <location>
        <begin position="108"/>
        <end position="119"/>
    </location>
</feature>
<feature type="compositionally biased region" description="Basic and acidic residues" evidence="1">
    <location>
        <begin position="98"/>
        <end position="107"/>
    </location>
</feature>
<feature type="region of interest" description="Disordered" evidence="1">
    <location>
        <begin position="98"/>
        <end position="119"/>
    </location>
</feature>
<proteinExistence type="predicted"/>
<evidence type="ECO:0000313" key="3">
    <source>
        <dbReference type="Proteomes" id="UP000708576"/>
    </source>
</evidence>
<evidence type="ECO:0008006" key="4">
    <source>
        <dbReference type="Google" id="ProtNLM"/>
    </source>
</evidence>
<name>A0ABS5JSD5_9BACT</name>
<protein>
    <recommendedName>
        <fullName evidence="4">Tetratricopeptide repeat protein</fullName>
    </recommendedName>
</protein>
<sequence length="314" mass="36098">MNKSEFFDFVNNPDRLNKDTVSSLNEIIDEYPWFQTARLLLVKNLHLIDHVKFNSELKTSAAFIADRQRLFDLVHSHQVKDESIEENETQITPQEKVPVEVIEKSENQESSTSERSSIGMSTNISSVSDYFQADDVYETKDGKTLDFSDIGKNNTEDEDEAPMVLPSADFLEYESSDYTGYQLHDANNINEEENRSFSGWLNALRHAPVNQAQEETPKPKKKSQQLIDNFLSFDAPKVIGRKDIPDNNNGNVRHEKSISESDDLLSETLASIYIKQKHFEKAISIYEKLRLKYPEKSVYFAEQISDLKKSINNQ</sequence>
<comment type="caution">
    <text evidence="2">The sequence shown here is derived from an EMBL/GenBank/DDBJ whole genome shotgun (WGS) entry which is preliminary data.</text>
</comment>
<evidence type="ECO:0000313" key="2">
    <source>
        <dbReference type="EMBL" id="MBS2097785.1"/>
    </source>
</evidence>
<keyword evidence="3" id="KW-1185">Reference proteome</keyword>
<reference evidence="2 3" key="1">
    <citation type="journal article" date="2015" name="Int. J. Syst. Evol. Microbiol.">
        <title>Carboxylicivirga linearis sp. nov., isolated from a sea cucumber culture pond.</title>
        <authorList>
            <person name="Wang F.Q."/>
            <person name="Zhou Y.X."/>
            <person name="Lin X.Z."/>
            <person name="Chen G.J."/>
            <person name="Du Z.J."/>
        </authorList>
    </citation>
    <scope>NUCLEOTIDE SEQUENCE [LARGE SCALE GENOMIC DNA]</scope>
    <source>
        <strain evidence="2 3">FB218</strain>
    </source>
</reference>
<accession>A0ABS5JSD5</accession>
<gene>
    <name evidence="2" type="ORF">KEM10_05800</name>
</gene>
<dbReference type="EMBL" id="JAGUCO010000003">
    <property type="protein sequence ID" value="MBS2097785.1"/>
    <property type="molecule type" value="Genomic_DNA"/>
</dbReference>
<organism evidence="2 3">
    <name type="scientific">Carboxylicivirga linearis</name>
    <dbReference type="NCBI Taxonomy" id="1628157"/>
    <lineage>
        <taxon>Bacteria</taxon>
        <taxon>Pseudomonadati</taxon>
        <taxon>Bacteroidota</taxon>
        <taxon>Bacteroidia</taxon>
        <taxon>Marinilabiliales</taxon>
        <taxon>Marinilabiliaceae</taxon>
        <taxon>Carboxylicivirga</taxon>
    </lineage>
</organism>
<dbReference type="Proteomes" id="UP000708576">
    <property type="component" value="Unassembled WGS sequence"/>
</dbReference>
<feature type="region of interest" description="Disordered" evidence="1">
    <location>
        <begin position="143"/>
        <end position="163"/>
    </location>
</feature>